<dbReference type="EMBL" id="CP013118">
    <property type="protein sequence ID" value="ALO14340.1"/>
    <property type="molecule type" value="Genomic_DNA"/>
</dbReference>
<sequence>MNIKPVKPIEIVLFFALVLVLLALLSWVFPSDGIKLTDDVKVRFLSFDQITAEEPQYANLDSIVAAAKITDSLQQKQMQNGAAKDTSAKKQPAIDTVRASASTLRERIQRIEFPRDNTLMFEPFFEELRSGNVKKSLIRILHYGDSQIEGDRITRYLRNRFQKSYSGSGPGLLPTYKPVSENSSMQISTEGPWEKHTVMLQSDSTFDYRNYGILGSCSKLEGEDSTLSGKLNYKISNYSYMSSRHFRWARLFFGRGGGDFNLSIYEKDSLLLKDIVSGAGPLNYFGLQLNHTPEDLTFEVSGDSLPVFYAVSFDQPSGIAVDNIAWRGSRGAEFYKMRTDILSRFFRQLNVKLIVFQFGVNVVPHIVNSYGFYERQLVRQLTHLKKAAGEIPVLVVGVSDMSRKKHGWYESYPNITKIRNAQRNAAFKSNCAFWDMYEAMGGHNSMPAWVFAQPPLARKDFTHFNFRGARIIARMMYNAIMYEYNNYSTQNIDSTKVKQSDI</sequence>
<protein>
    <submittedName>
        <fullName evidence="1">Uncharacterized protein</fullName>
    </submittedName>
</protein>
<accession>A0A0S2HWL9</accession>
<name>A0A0S2HWL9_9BACT</name>
<evidence type="ECO:0000313" key="1">
    <source>
        <dbReference type="EMBL" id="ALO14340.1"/>
    </source>
</evidence>
<dbReference type="OrthoDB" id="9810515at2"/>
<dbReference type="KEGG" id="blq:L21SP5_00668"/>
<dbReference type="Gene3D" id="3.40.50.1110">
    <property type="entry name" value="SGNH hydrolase"/>
    <property type="match status" value="1"/>
</dbReference>
<dbReference type="AlphaFoldDB" id="A0A0S2HWL9"/>
<dbReference type="GO" id="GO:0016788">
    <property type="term" value="F:hydrolase activity, acting on ester bonds"/>
    <property type="evidence" value="ECO:0007669"/>
    <property type="project" value="UniProtKB-ARBA"/>
</dbReference>
<dbReference type="SUPFAM" id="SSF52266">
    <property type="entry name" value="SGNH hydrolase"/>
    <property type="match status" value="1"/>
</dbReference>
<dbReference type="Gene3D" id="2.60.120.1360">
    <property type="match status" value="1"/>
</dbReference>
<dbReference type="RefSeq" id="WP_057951895.1">
    <property type="nucleotide sequence ID" value="NZ_CP013118.1"/>
</dbReference>
<proteinExistence type="predicted"/>
<dbReference type="Proteomes" id="UP000064893">
    <property type="component" value="Chromosome"/>
</dbReference>
<organism evidence="1 2">
    <name type="scientific">Salinivirga cyanobacteriivorans</name>
    <dbReference type="NCBI Taxonomy" id="1307839"/>
    <lineage>
        <taxon>Bacteria</taxon>
        <taxon>Pseudomonadati</taxon>
        <taxon>Bacteroidota</taxon>
        <taxon>Bacteroidia</taxon>
        <taxon>Bacteroidales</taxon>
        <taxon>Salinivirgaceae</taxon>
        <taxon>Salinivirga</taxon>
    </lineage>
</organism>
<dbReference type="STRING" id="1307839.L21SP5_00668"/>
<dbReference type="InterPro" id="IPR036514">
    <property type="entry name" value="SGNH_hydro_sf"/>
</dbReference>
<evidence type="ECO:0000313" key="2">
    <source>
        <dbReference type="Proteomes" id="UP000064893"/>
    </source>
</evidence>
<keyword evidence="2" id="KW-1185">Reference proteome</keyword>
<gene>
    <name evidence="1" type="ORF">L21SP5_00668</name>
</gene>
<reference evidence="1 2" key="1">
    <citation type="submission" date="2015-11" db="EMBL/GenBank/DDBJ databases">
        <title>Description and complete genome sequence of a novel strain predominating in hypersaline microbial mats and representing a new family of the Bacteriodetes phylum.</title>
        <authorList>
            <person name="Spring S."/>
            <person name="Bunk B."/>
            <person name="Sproer C."/>
            <person name="Klenk H.-P."/>
        </authorList>
    </citation>
    <scope>NUCLEOTIDE SEQUENCE [LARGE SCALE GENOMIC DNA]</scope>
    <source>
        <strain evidence="1 2">L21-Spi-D4</strain>
    </source>
</reference>